<organism evidence="4 5">
    <name type="scientific">Gaoshiqia sediminis</name>
    <dbReference type="NCBI Taxonomy" id="2986998"/>
    <lineage>
        <taxon>Bacteria</taxon>
        <taxon>Pseudomonadati</taxon>
        <taxon>Bacteroidota</taxon>
        <taxon>Bacteroidia</taxon>
        <taxon>Marinilabiliales</taxon>
        <taxon>Prolixibacteraceae</taxon>
        <taxon>Gaoshiqia</taxon>
    </lineage>
</organism>
<feature type="domain" description="Methyltransferase" evidence="3">
    <location>
        <begin position="48"/>
        <end position="143"/>
    </location>
</feature>
<protein>
    <submittedName>
        <fullName evidence="4">Class I SAM-dependent methyltransferase</fullName>
    </submittedName>
</protein>
<proteinExistence type="predicted"/>
<dbReference type="InterPro" id="IPR041698">
    <property type="entry name" value="Methyltransf_25"/>
</dbReference>
<dbReference type="Pfam" id="PF13649">
    <property type="entry name" value="Methyltransf_25"/>
    <property type="match status" value="1"/>
</dbReference>
<accession>A0AA42C6Q5</accession>
<evidence type="ECO:0000259" key="3">
    <source>
        <dbReference type="Pfam" id="PF13649"/>
    </source>
</evidence>
<reference evidence="4" key="1">
    <citation type="submission" date="2022-10" db="EMBL/GenBank/DDBJ databases">
        <title>Gaoshiqiia sediminis gen. nov., sp. nov., isolated from coastal sediment.</title>
        <authorList>
            <person name="Yu W.X."/>
            <person name="Mu D.S."/>
            <person name="Du J.Z."/>
            <person name="Liang Y.Q."/>
        </authorList>
    </citation>
    <scope>NUCLEOTIDE SEQUENCE</scope>
    <source>
        <strain evidence="4">A06</strain>
    </source>
</reference>
<gene>
    <name evidence="4" type="ORF">N2K84_08580</name>
</gene>
<comment type="caution">
    <text evidence="4">The sequence shown here is derived from an EMBL/GenBank/DDBJ whole genome shotgun (WGS) entry which is preliminary data.</text>
</comment>
<evidence type="ECO:0000256" key="1">
    <source>
        <dbReference type="ARBA" id="ARBA00022603"/>
    </source>
</evidence>
<evidence type="ECO:0000313" key="4">
    <source>
        <dbReference type="EMBL" id="MCW0482779.1"/>
    </source>
</evidence>
<dbReference type="SUPFAM" id="SSF53335">
    <property type="entry name" value="S-adenosyl-L-methionine-dependent methyltransferases"/>
    <property type="match status" value="1"/>
</dbReference>
<dbReference type="RefSeq" id="WP_282591383.1">
    <property type="nucleotide sequence ID" value="NZ_JAPAAF010000009.1"/>
</dbReference>
<dbReference type="CDD" id="cd02440">
    <property type="entry name" value="AdoMet_MTases"/>
    <property type="match status" value="1"/>
</dbReference>
<keyword evidence="2" id="KW-0808">Transferase</keyword>
<dbReference type="EMBL" id="JAPAAF010000009">
    <property type="protein sequence ID" value="MCW0482779.1"/>
    <property type="molecule type" value="Genomic_DNA"/>
</dbReference>
<evidence type="ECO:0000313" key="5">
    <source>
        <dbReference type="Proteomes" id="UP001163821"/>
    </source>
</evidence>
<dbReference type="Proteomes" id="UP001163821">
    <property type="component" value="Unassembled WGS sequence"/>
</dbReference>
<name>A0AA42C6Q5_9BACT</name>
<keyword evidence="5" id="KW-1185">Reference proteome</keyword>
<dbReference type="GO" id="GO:0032259">
    <property type="term" value="P:methylation"/>
    <property type="evidence" value="ECO:0007669"/>
    <property type="project" value="UniProtKB-KW"/>
</dbReference>
<dbReference type="Gene3D" id="3.40.50.150">
    <property type="entry name" value="Vaccinia Virus protein VP39"/>
    <property type="match status" value="1"/>
</dbReference>
<keyword evidence="1 4" id="KW-0489">Methyltransferase</keyword>
<dbReference type="GO" id="GO:0008168">
    <property type="term" value="F:methyltransferase activity"/>
    <property type="evidence" value="ECO:0007669"/>
    <property type="project" value="UniProtKB-KW"/>
</dbReference>
<sequence>MKKGSEEMDQERFYSSIANYYEHIFPLNKQQVEFVLSEFDSLEELYFLDAGCSTGQLANELCQLGALGIGIDLNSDMISRAASLFPSPSLSFRKMNMLQLAKTLPEHYFDAVICFGNTIVHLDNITQVKDFFKQAATVLKPGGKLLLQLLNYDYILDRQLTELPLIDNEHIRFVREYVLPKGNHKVEFKTRLTLKETGETLENSTLLLPVRKNELEKLLILAGFSNLHFYANFAKAPAGGDHLPLVVTGEY</sequence>
<evidence type="ECO:0000256" key="2">
    <source>
        <dbReference type="ARBA" id="ARBA00022679"/>
    </source>
</evidence>
<dbReference type="PANTHER" id="PTHR43861:SF1">
    <property type="entry name" value="TRANS-ACONITATE 2-METHYLTRANSFERASE"/>
    <property type="match status" value="1"/>
</dbReference>
<dbReference type="AlphaFoldDB" id="A0AA42C6Q5"/>
<dbReference type="Gene3D" id="2.20.25.110">
    <property type="entry name" value="S-adenosyl-L-methionine-dependent methyltransferases"/>
    <property type="match status" value="1"/>
</dbReference>
<dbReference type="PANTHER" id="PTHR43861">
    <property type="entry name" value="TRANS-ACONITATE 2-METHYLTRANSFERASE-RELATED"/>
    <property type="match status" value="1"/>
</dbReference>
<dbReference type="InterPro" id="IPR029063">
    <property type="entry name" value="SAM-dependent_MTases_sf"/>
</dbReference>